<proteinExistence type="predicted"/>
<evidence type="ECO:0000256" key="1">
    <source>
        <dbReference type="SAM" id="Phobius"/>
    </source>
</evidence>
<keyword evidence="1" id="KW-1133">Transmembrane helix</keyword>
<dbReference type="EMBL" id="JAAHBV010000040">
    <property type="protein sequence ID" value="NER59146.1"/>
    <property type="molecule type" value="Genomic_DNA"/>
</dbReference>
<keyword evidence="1" id="KW-0472">Membrane</keyword>
<feature type="non-terminal residue" evidence="2">
    <location>
        <position position="71"/>
    </location>
</feature>
<keyword evidence="1" id="KW-0812">Transmembrane</keyword>
<feature type="transmembrane region" description="Helical" evidence="1">
    <location>
        <begin position="28"/>
        <end position="50"/>
    </location>
</feature>
<name>A0A6M0CNN9_9PSED</name>
<organism evidence="2 3">
    <name type="scientific">Pseudomonas brassicae</name>
    <dbReference type="NCBI Taxonomy" id="2708063"/>
    <lineage>
        <taxon>Bacteria</taxon>
        <taxon>Pseudomonadati</taxon>
        <taxon>Pseudomonadota</taxon>
        <taxon>Gammaproteobacteria</taxon>
        <taxon>Pseudomonadales</taxon>
        <taxon>Pseudomonadaceae</taxon>
        <taxon>Pseudomonas</taxon>
    </lineage>
</organism>
<gene>
    <name evidence="2" type="ORF">G3435_02465</name>
</gene>
<protein>
    <submittedName>
        <fullName evidence="2">Sulfatase</fullName>
    </submittedName>
</protein>
<feature type="transmembrane region" description="Helical" evidence="1">
    <location>
        <begin position="7"/>
        <end position="22"/>
    </location>
</feature>
<comment type="caution">
    <text evidence="2">The sequence shown here is derived from an EMBL/GenBank/DDBJ whole genome shotgun (WGS) entry which is preliminary data.</text>
</comment>
<reference evidence="2 3" key="1">
    <citation type="submission" date="2020-02" db="EMBL/GenBank/DDBJ databases">
        <title>Broccoli isolated Pseudomonas sp.</title>
        <authorList>
            <person name="Fujikawa T."/>
            <person name="Sawada H."/>
        </authorList>
    </citation>
    <scope>NUCLEOTIDE SEQUENCE [LARGE SCALE GENOMIC DNA]</scope>
    <source>
        <strain evidence="2 3">MAFF212428</strain>
    </source>
</reference>
<dbReference type="Proteomes" id="UP000480410">
    <property type="component" value="Unassembled WGS sequence"/>
</dbReference>
<dbReference type="AlphaFoldDB" id="A0A6M0CNN9"/>
<evidence type="ECO:0000313" key="2">
    <source>
        <dbReference type="EMBL" id="NER59146.1"/>
    </source>
</evidence>
<accession>A0A6M0CNN9</accession>
<evidence type="ECO:0000313" key="3">
    <source>
        <dbReference type="Proteomes" id="UP000480410"/>
    </source>
</evidence>
<sequence>MRGYIKGLLLVVYLLSFSGYYIERLEAIGLGVALVLYAGVFGVLLVALWLSANIRQGLVRWVFALGFFASA</sequence>